<keyword evidence="2" id="KW-1185">Reference proteome</keyword>
<gene>
    <name evidence="1" type="ORF">SAMN04489723_101182</name>
</gene>
<accession>A0A1I0VGW1</accession>
<dbReference type="Proteomes" id="UP000198790">
    <property type="component" value="Unassembled WGS sequence"/>
</dbReference>
<reference evidence="1 2" key="1">
    <citation type="submission" date="2016-10" db="EMBL/GenBank/DDBJ databases">
        <authorList>
            <person name="de Groot N.N."/>
        </authorList>
    </citation>
    <scope>NUCLEOTIDE SEQUENCE [LARGE SCALE GENOMIC DNA]</scope>
    <source>
        <strain evidence="1 2">DSM 23399</strain>
    </source>
</reference>
<protein>
    <submittedName>
        <fullName evidence="1">Uncharacterized protein</fullName>
    </submittedName>
</protein>
<dbReference type="RefSeq" id="WP_092894288.1">
    <property type="nucleotide sequence ID" value="NZ_FOKK01000001.1"/>
</dbReference>
<evidence type="ECO:0000313" key="2">
    <source>
        <dbReference type="Proteomes" id="UP000198790"/>
    </source>
</evidence>
<organism evidence="1 2">
    <name type="scientific">Algoriphagus aquimarinus</name>
    <dbReference type="NCBI Taxonomy" id="237018"/>
    <lineage>
        <taxon>Bacteria</taxon>
        <taxon>Pseudomonadati</taxon>
        <taxon>Bacteroidota</taxon>
        <taxon>Cytophagia</taxon>
        <taxon>Cytophagales</taxon>
        <taxon>Cyclobacteriaceae</taxon>
        <taxon>Algoriphagus</taxon>
    </lineage>
</organism>
<dbReference type="EMBL" id="FOKK01000001">
    <property type="protein sequence ID" value="SFA75458.1"/>
    <property type="molecule type" value="Genomic_DNA"/>
</dbReference>
<sequence length="275" mass="31742">MKQIIIIFFSLFSTIQVNAQKPDSEALLKEGMLLYRLEKAAWYSTDHFLENFPDKRDSIGGYLSYEGIDGHVYSIFYSRFDHNSILARYQFDNLPTSTPNSVDTEVASAFENETDLISIRQDAMMMLTSNSDGFFTYYENASFNAIPLIDGKNRKVFILSASQKQGSVFIGNDYLLKYNSKNKFIGKNKLHNSLIELPYKDPNGQNINATMHTHILSNHIEPTDICTLLLYKDYVDWSQHYAFNKDYISILDLDKENLIIMTKKAFDKINKNDLH</sequence>
<name>A0A1I0VGW1_9BACT</name>
<evidence type="ECO:0000313" key="1">
    <source>
        <dbReference type="EMBL" id="SFA75458.1"/>
    </source>
</evidence>
<proteinExistence type="predicted"/>
<dbReference type="AlphaFoldDB" id="A0A1I0VGW1"/>
<dbReference type="OrthoDB" id="1075024at2"/>